<evidence type="ECO:0000256" key="2">
    <source>
        <dbReference type="ARBA" id="ARBA00022771"/>
    </source>
</evidence>
<dbReference type="Pfam" id="PF09169">
    <property type="entry name" value="BRCA-2_helical"/>
    <property type="match status" value="1"/>
</dbReference>
<keyword evidence="8" id="KW-1185">Reference proteome</keyword>
<dbReference type="GO" id="GO:0000724">
    <property type="term" value="P:double-strand break repair via homologous recombination"/>
    <property type="evidence" value="ECO:0007669"/>
    <property type="project" value="InterPro"/>
</dbReference>
<dbReference type="SUPFAM" id="SSF81872">
    <property type="entry name" value="BRCA2 helical domain"/>
    <property type="match status" value="1"/>
</dbReference>
<dbReference type="InterPro" id="IPR012340">
    <property type="entry name" value="NA-bd_OB-fold"/>
</dbReference>
<name>A0A1Z5KR93_FISSO</name>
<dbReference type="PROSITE" id="PS50199">
    <property type="entry name" value="ZF_RANBP2_2"/>
    <property type="match status" value="1"/>
</dbReference>
<dbReference type="Pfam" id="PF09103">
    <property type="entry name" value="BRCA-2_OB1"/>
    <property type="match status" value="1"/>
</dbReference>
<evidence type="ECO:0000313" key="7">
    <source>
        <dbReference type="EMBL" id="GAX28826.1"/>
    </source>
</evidence>
<accession>A0A1Z5KR93</accession>
<organism evidence="7 8">
    <name type="scientific">Fistulifera solaris</name>
    <name type="common">Oleaginous diatom</name>
    <dbReference type="NCBI Taxonomy" id="1519565"/>
    <lineage>
        <taxon>Eukaryota</taxon>
        <taxon>Sar</taxon>
        <taxon>Stramenopiles</taxon>
        <taxon>Ochrophyta</taxon>
        <taxon>Bacillariophyta</taxon>
        <taxon>Bacillariophyceae</taxon>
        <taxon>Bacillariophycidae</taxon>
        <taxon>Naviculales</taxon>
        <taxon>Naviculaceae</taxon>
        <taxon>Fistulifera</taxon>
    </lineage>
</organism>
<dbReference type="Pfam" id="PF00641">
    <property type="entry name" value="Zn_ribbon_RanBP"/>
    <property type="match status" value="1"/>
</dbReference>
<proteinExistence type="predicted"/>
<dbReference type="SUPFAM" id="SSF90209">
    <property type="entry name" value="Ran binding protein zinc finger-like"/>
    <property type="match status" value="1"/>
</dbReference>
<evidence type="ECO:0000256" key="3">
    <source>
        <dbReference type="ARBA" id="ARBA00022833"/>
    </source>
</evidence>
<evidence type="ECO:0000256" key="4">
    <source>
        <dbReference type="PROSITE-ProRule" id="PRU00322"/>
    </source>
</evidence>
<dbReference type="InterPro" id="IPR015187">
    <property type="entry name" value="BRCA2_OB_1"/>
</dbReference>
<comment type="caution">
    <text evidence="7">The sequence shown here is derived from an EMBL/GenBank/DDBJ whole genome shotgun (WGS) entry which is preliminary data.</text>
</comment>
<dbReference type="PANTHER" id="PTHR11289">
    <property type="entry name" value="BREAST CANCER TYPE 2 SUSCEPTIBILITY PROTEIN BRCA2"/>
    <property type="match status" value="1"/>
</dbReference>
<evidence type="ECO:0000256" key="5">
    <source>
        <dbReference type="SAM" id="MobiDB-lite"/>
    </source>
</evidence>
<dbReference type="InterPro" id="IPR015525">
    <property type="entry name" value="BRCA2"/>
</dbReference>
<keyword evidence="2 4" id="KW-0863">Zinc-finger</keyword>
<dbReference type="Gene3D" id="4.10.1060.10">
    <property type="entry name" value="Zinc finger, RanBP2-type"/>
    <property type="match status" value="1"/>
</dbReference>
<dbReference type="EMBL" id="BDSP01000281">
    <property type="protein sequence ID" value="GAX28826.1"/>
    <property type="molecule type" value="Genomic_DNA"/>
</dbReference>
<feature type="region of interest" description="Disordered" evidence="5">
    <location>
        <begin position="1095"/>
        <end position="1115"/>
    </location>
</feature>
<dbReference type="InterPro" id="IPR036315">
    <property type="entry name" value="BRCA2_hlx_sf"/>
</dbReference>
<dbReference type="SUPFAM" id="SSF50249">
    <property type="entry name" value="Nucleic acid-binding proteins"/>
    <property type="match status" value="1"/>
</dbReference>
<dbReference type="GO" id="GO:0006355">
    <property type="term" value="P:regulation of DNA-templated transcription"/>
    <property type="evidence" value="ECO:0007669"/>
    <property type="project" value="TreeGrafter"/>
</dbReference>
<dbReference type="GO" id="GO:0008270">
    <property type="term" value="F:zinc ion binding"/>
    <property type="evidence" value="ECO:0007669"/>
    <property type="project" value="UniProtKB-KW"/>
</dbReference>
<feature type="compositionally biased region" description="Polar residues" evidence="5">
    <location>
        <begin position="1101"/>
        <end position="1111"/>
    </location>
</feature>
<feature type="region of interest" description="Disordered" evidence="5">
    <location>
        <begin position="307"/>
        <end position="337"/>
    </location>
</feature>
<evidence type="ECO:0000313" key="8">
    <source>
        <dbReference type="Proteomes" id="UP000198406"/>
    </source>
</evidence>
<evidence type="ECO:0000259" key="6">
    <source>
        <dbReference type="PROSITE" id="PS50199"/>
    </source>
</evidence>
<protein>
    <submittedName>
        <fullName evidence="7">Breast cancer 2 susceptibility protein</fullName>
    </submittedName>
</protein>
<dbReference type="InterPro" id="IPR036443">
    <property type="entry name" value="Znf_RanBP2_sf"/>
</dbReference>
<keyword evidence="3" id="KW-0862">Zinc</keyword>
<dbReference type="InterPro" id="IPR015252">
    <property type="entry name" value="BRCA2_hlx"/>
</dbReference>
<gene>
    <name evidence="7" type="ORF">FisN_35Lh005</name>
</gene>
<dbReference type="PANTHER" id="PTHR11289:SF0">
    <property type="entry name" value="BREAST CANCER TYPE 2 SUSCEPTIBILITY PROTEIN"/>
    <property type="match status" value="1"/>
</dbReference>
<feature type="domain" description="RanBP2-type" evidence="6">
    <location>
        <begin position="18"/>
        <end position="47"/>
    </location>
</feature>
<dbReference type="SMART" id="SM00547">
    <property type="entry name" value="ZnF_RBZ"/>
    <property type="match status" value="1"/>
</dbReference>
<reference evidence="7 8" key="1">
    <citation type="journal article" date="2015" name="Plant Cell">
        <title>Oil accumulation by the oleaginous diatom Fistulifera solaris as revealed by the genome and transcriptome.</title>
        <authorList>
            <person name="Tanaka T."/>
            <person name="Maeda Y."/>
            <person name="Veluchamy A."/>
            <person name="Tanaka M."/>
            <person name="Abida H."/>
            <person name="Marechal E."/>
            <person name="Bowler C."/>
            <person name="Muto M."/>
            <person name="Sunaga Y."/>
            <person name="Tanaka M."/>
            <person name="Yoshino T."/>
            <person name="Taniguchi T."/>
            <person name="Fukuda Y."/>
            <person name="Nemoto M."/>
            <person name="Matsumoto M."/>
            <person name="Wong P.S."/>
            <person name="Aburatani S."/>
            <person name="Fujibuchi W."/>
        </authorList>
    </citation>
    <scope>NUCLEOTIDE SEQUENCE [LARGE SCALE GENOMIC DNA]</scope>
    <source>
        <strain evidence="7 8">JPCC DA0580</strain>
    </source>
</reference>
<dbReference type="Gene3D" id="2.40.50.140">
    <property type="entry name" value="Nucleic acid-binding proteins"/>
    <property type="match status" value="2"/>
</dbReference>
<sequence>MPKRKLEIEKQSFESIGEEERWICTRCTLQNPSRRRRCEACESHRPVAELSRSDNTSAASTLNSNSSTSSSIVATWLRKRRRRTYQCVNDNQPSRDEPLACDAKQCSSKQDHEEAAKSKISSHLSPKTHTCIENLGIELAVPEDIEQSLTETSRNVHEAGFLVRTQHQATEPSLFMKESGKDSNSDFGLCTEKASKEERHVTENGGVDSKHLASAAESQCVKEDGKKGLSYAVKQCLKALNVADSVVQHDDTCEKENICDNDKGNHKQNHLLHSHGKATTEKPTKTPKFVEKVATENKVEFFYTPASQSQRDEYDAGKPVARTSSHRNTRSSEETLQSYDSMQNHSSFQGSGLLTPHQQEVCHESIPADNTSVLIHGVKNDQDEALLPEINAPLVTSVDEVDVVFEGNEQGLNVTTMLPSGKSSLHSASSTLDFHLSSESETNFVALATAGSLTVSKLRKQVFDTEQTIDSCGLSFSSVPLPAGKRLLLNAVSTVGVDDAVELPKQSREGTRRSSCTVCLSSSPTGQEKSVRSCTECGSADKESRVGIELTKELLGPDVKHLLAPCSTVEVFAESRVAFSSFATAGSGSIVEVSAEALKKGSALFTGDLTVLPHVSSDNTVAAKSDDCVSFTTAGSGSLVKVSEEAMKKGNTLFSGNLVSFSIPSSNQLTFSKSSALPSFATAGSGSLVKVSDEAIKKGNALFNGDSSALLETPVDVTLSVKSVACAPFATAGSGSIVEVSDERIKKGTALFSGNLGSSLIPSSNQLASSKSSALPSFATDGSGSLVKVSEEVLKKVHAFFIGNSIPSPNLSSNQPTLSKPSTYVSIASAGSDSINMVPAESLKKGNALVCEGSNAVPNLSFGAIDSATNDALASFATAGSGAIVQVSDEALERVNALFVGDSCSSLNPALNQQVTSYRAFATAGSGSLVDESEEASKKGNALFCEELNELSLLSASTSVSAKNNAKVSFSTGGSGAVVQASENAIRKAGAFCDEDSRSPPIPSSDNAGSSMSSPFAAFATAGSGSIVKVSEGALKHAKNILAGNVGQIVASPPVEQYSPSLALDSTSFFQNATNRIASDKMTYQSISSVPEGISHDGIKSSANSPLSCSTDRSHAIPVPGHNEFEFERTVRELDNQHGLWSCNVCVRLPCTCYASTPKKSANPVTPFRQSDPSPWVLPLSPIEDSCSRKKRMVARVSLCPSPPPPQLDALCRQDSAQNLKPATNPIVDETIRMTQDESNLVAKFMEAQRVGLMANSSIDLSLIDLPHVVLCVDSTNGPSVRYDKESYLPKCILQQTHNFNEDNLGTFDDFRAVLVGRGCKMSIVTDKWLANHLRWITWTLASFERRFAAFLSRRCLLYSHVVEKLRERHDRENKDNFRSPLRAVLNRDIPSQRLMILCVSQLKPKSSREGTICECAEIELSDGWYATRAIVDLQLTRFIQQERIRVGTKLLISGASLRGFDDGVDPLDSSFDSFDEEKSPALILYANSCRIAKWNAKLGFVSNRFSGVNEGLLRVKSTRDLLQKGGRVPLMDLVVLRRDPLMFLHKQDDSLVRVLSEQEESERIRISEALKLDIVDELSESFREQCLKVSFLNRTELLKDSN</sequence>
<dbReference type="InterPro" id="IPR001876">
    <property type="entry name" value="Znf_RanBP2"/>
</dbReference>
<dbReference type="Proteomes" id="UP000198406">
    <property type="component" value="Unassembled WGS sequence"/>
</dbReference>
<dbReference type="InParanoid" id="A0A1Z5KR93"/>
<dbReference type="PROSITE" id="PS01358">
    <property type="entry name" value="ZF_RANBP2_1"/>
    <property type="match status" value="1"/>
</dbReference>
<evidence type="ECO:0000256" key="1">
    <source>
        <dbReference type="ARBA" id="ARBA00022723"/>
    </source>
</evidence>
<dbReference type="OrthoDB" id="207430at2759"/>
<keyword evidence="1" id="KW-0479">Metal-binding</keyword>